<evidence type="ECO:0000313" key="3">
    <source>
        <dbReference type="Proteomes" id="UP000192511"/>
    </source>
</evidence>
<comment type="caution">
    <text evidence="2">The sequence shown here is derived from an EMBL/GenBank/DDBJ whole genome shotgun (WGS) entry which is preliminary data.</text>
</comment>
<feature type="region of interest" description="Disordered" evidence="1">
    <location>
        <begin position="1"/>
        <end position="30"/>
    </location>
</feature>
<keyword evidence="3" id="KW-1185">Reference proteome</keyword>
<name>A0AAX0WT83_9GAMM</name>
<dbReference type="Proteomes" id="UP000192511">
    <property type="component" value="Unassembled WGS sequence"/>
</dbReference>
<dbReference type="GeneID" id="98064755"/>
<reference evidence="2" key="1">
    <citation type="submission" date="2017-12" db="EMBL/GenBank/DDBJ databases">
        <title>FDA dAtabase for Regulatory Grade micrObial Sequences (FDA-ARGOS): Supporting development and validation of Infectious Disease Dx tests.</title>
        <authorList>
            <person name="Kerrigan L."/>
            <person name="Tallon L.J."/>
            <person name="Sadzewicz L."/>
            <person name="Sengamalay N."/>
            <person name="Ott S."/>
            <person name="Godinez A."/>
            <person name="Nagaraj S."/>
            <person name="Vavikolanu K."/>
            <person name="Aluvathingal J."/>
            <person name="Nadendla S."/>
            <person name="Sichtig H."/>
        </authorList>
    </citation>
    <scope>NUCLEOTIDE SEQUENCE [LARGE SCALE GENOMIC DNA]</scope>
    <source>
        <strain evidence="2">FDAARGOS_200</strain>
    </source>
</reference>
<dbReference type="AlphaFoldDB" id="A0AAX0WT83"/>
<sequence length="310" mass="35054">MHLKIERNSRTKRNTQTQNSNPKLISEQNNHSPVIITPHSTEYLKKITTIVTSTFSTYDKKAEKQFQIKPIVQGSMGLLLHGVDFQKKDNPADIDILVSNVGLAHRLIRCLGEHLKKTGSPYKVVTRGNILVYDCTFMDTTKENPDLTIQLFNKDDYGANYIVAVEKEGIPVLPPKEAFISLYDRINRQGGRRKDWCAFYTLIEKYGEEFLHDGSFKEEWQNEIKAYLALPNDEKEHLKSQGVDPASTSKKDTFSVPQISKEQLAKPELPLEKGLIAQIGMFNKETTKQTTAMNPDNIAASSALILTNNV</sequence>
<protein>
    <recommendedName>
        <fullName evidence="4">Nucleotidyl transferase AbiEii/AbiGii toxin family protein</fullName>
    </recommendedName>
</protein>
<feature type="region of interest" description="Disordered" evidence="1">
    <location>
        <begin position="238"/>
        <end position="257"/>
    </location>
</feature>
<organism evidence="2 3">
    <name type="scientific">Legionella anisa</name>
    <dbReference type="NCBI Taxonomy" id="28082"/>
    <lineage>
        <taxon>Bacteria</taxon>
        <taxon>Pseudomonadati</taxon>
        <taxon>Pseudomonadota</taxon>
        <taxon>Gammaproteobacteria</taxon>
        <taxon>Legionellales</taxon>
        <taxon>Legionellaceae</taxon>
        <taxon>Legionella</taxon>
    </lineage>
</organism>
<dbReference type="RefSeq" id="WP_019234138.1">
    <property type="nucleotide sequence ID" value="NZ_CAAAHR010000002.1"/>
</dbReference>
<feature type="compositionally biased region" description="Polar residues" evidence="1">
    <location>
        <begin position="14"/>
        <end position="30"/>
    </location>
</feature>
<evidence type="ECO:0008006" key="4">
    <source>
        <dbReference type="Google" id="ProtNLM"/>
    </source>
</evidence>
<gene>
    <name evidence="2" type="ORF">A6J39_003635</name>
</gene>
<accession>A0AAX0WT83</accession>
<proteinExistence type="predicted"/>
<evidence type="ECO:0000313" key="2">
    <source>
        <dbReference type="EMBL" id="PNL60376.1"/>
    </source>
</evidence>
<dbReference type="EMBL" id="NBTX02000004">
    <property type="protein sequence ID" value="PNL60376.1"/>
    <property type="molecule type" value="Genomic_DNA"/>
</dbReference>
<evidence type="ECO:0000256" key="1">
    <source>
        <dbReference type="SAM" id="MobiDB-lite"/>
    </source>
</evidence>